<dbReference type="EnsemblMetazoa" id="XM_012689436.3">
    <property type="protein sequence ID" value="XP_012544890.2"/>
    <property type="gene ID" value="LOC101739777"/>
</dbReference>
<evidence type="ECO:0000256" key="3">
    <source>
        <dbReference type="ARBA" id="ARBA00022737"/>
    </source>
</evidence>
<keyword evidence="2 8" id="KW-0479">Metal-binding</keyword>
<feature type="binding site" evidence="8">
    <location>
        <position position="57"/>
    </location>
    <ligand>
        <name>Zn(2+)</name>
        <dbReference type="ChEBI" id="CHEBI:29105"/>
    </ligand>
</feature>
<keyword evidence="12" id="KW-1185">Reference proteome</keyword>
<dbReference type="PANTHER" id="PTHR23226:SF416">
    <property type="entry name" value="FI01424P"/>
    <property type="match status" value="1"/>
</dbReference>
<dbReference type="AlphaFoldDB" id="A0A8R2G7B6"/>
<dbReference type="GO" id="GO:0000978">
    <property type="term" value="F:RNA polymerase II cis-regulatory region sequence-specific DNA binding"/>
    <property type="evidence" value="ECO:0007669"/>
    <property type="project" value="TreeGrafter"/>
</dbReference>
<protein>
    <submittedName>
        <fullName evidence="11">Uncharacterized protein</fullName>
    </submittedName>
</protein>
<feature type="domain" description="C2H2-type" evidence="9">
    <location>
        <begin position="442"/>
        <end position="469"/>
    </location>
</feature>
<dbReference type="Gene3D" id="3.30.160.60">
    <property type="entry name" value="Classic Zinc Finger"/>
    <property type="match status" value="7"/>
</dbReference>
<dbReference type="GeneID" id="101739777"/>
<dbReference type="Proteomes" id="UP000005204">
    <property type="component" value="Unassembled WGS sequence"/>
</dbReference>
<dbReference type="RefSeq" id="XP_012544890.2">
    <property type="nucleotide sequence ID" value="XM_012689436.4"/>
</dbReference>
<keyword evidence="4 7" id="KW-0863">Zinc-finger</keyword>
<name>A0A8R2G7B6_BOMMO</name>
<dbReference type="PROSITE" id="PS00028">
    <property type="entry name" value="ZINC_FINGER_C2H2_1"/>
    <property type="match status" value="9"/>
</dbReference>
<feature type="domain" description="C2H2-type" evidence="9">
    <location>
        <begin position="245"/>
        <end position="272"/>
    </location>
</feature>
<keyword evidence="3" id="KW-0677">Repeat</keyword>
<dbReference type="PROSITE" id="PS51915">
    <property type="entry name" value="ZAD"/>
    <property type="match status" value="1"/>
</dbReference>
<dbReference type="SMART" id="SM00355">
    <property type="entry name" value="ZnF_C2H2"/>
    <property type="match status" value="9"/>
</dbReference>
<dbReference type="FunFam" id="3.30.160.60:FF:002343">
    <property type="entry name" value="Zinc finger protein 33A"/>
    <property type="match status" value="1"/>
</dbReference>
<dbReference type="InterPro" id="IPR012934">
    <property type="entry name" value="Znf_AD"/>
</dbReference>
<dbReference type="SMART" id="SM00868">
    <property type="entry name" value="zf-AD"/>
    <property type="match status" value="1"/>
</dbReference>
<comment type="subcellular location">
    <subcellularLocation>
        <location evidence="1">Nucleus</location>
    </subcellularLocation>
</comment>
<evidence type="ECO:0000256" key="1">
    <source>
        <dbReference type="ARBA" id="ARBA00004123"/>
    </source>
</evidence>
<feature type="domain" description="C2H2-type" evidence="9">
    <location>
        <begin position="302"/>
        <end position="329"/>
    </location>
</feature>
<evidence type="ECO:0000256" key="7">
    <source>
        <dbReference type="PROSITE-ProRule" id="PRU00042"/>
    </source>
</evidence>
<feature type="binding site" evidence="8">
    <location>
        <position position="60"/>
    </location>
    <ligand>
        <name>Zn(2+)</name>
        <dbReference type="ChEBI" id="CHEBI:29105"/>
    </ligand>
</feature>
<feature type="domain" description="C2H2-type" evidence="9">
    <location>
        <begin position="330"/>
        <end position="357"/>
    </location>
</feature>
<feature type="binding site" evidence="8">
    <location>
        <position position="13"/>
    </location>
    <ligand>
        <name>Zn(2+)</name>
        <dbReference type="ChEBI" id="CHEBI:29105"/>
    </ligand>
</feature>
<dbReference type="Pfam" id="PF07776">
    <property type="entry name" value="zf-AD"/>
    <property type="match status" value="1"/>
</dbReference>
<feature type="domain" description="C2H2-type" evidence="9">
    <location>
        <begin position="358"/>
        <end position="385"/>
    </location>
</feature>
<dbReference type="FunFam" id="3.30.160.60:FF:000512">
    <property type="entry name" value="zinc finger protein 197 isoform X1"/>
    <property type="match status" value="1"/>
</dbReference>
<accession>A0A8R2G7B6</accession>
<keyword evidence="6" id="KW-0539">Nucleus</keyword>
<feature type="domain" description="ZAD" evidence="10">
    <location>
        <begin position="8"/>
        <end position="84"/>
    </location>
</feature>
<keyword evidence="5 8" id="KW-0862">Zinc</keyword>
<dbReference type="PANTHER" id="PTHR23226">
    <property type="entry name" value="ZINC FINGER AND SCAN DOMAIN-CONTAINING"/>
    <property type="match status" value="1"/>
</dbReference>
<dbReference type="FunFam" id="3.30.160.60:FF:000624">
    <property type="entry name" value="zinc finger protein 697"/>
    <property type="match status" value="1"/>
</dbReference>
<dbReference type="PROSITE" id="PS50157">
    <property type="entry name" value="ZINC_FINGER_C2H2_2"/>
    <property type="match status" value="9"/>
</dbReference>
<feature type="binding site" evidence="8">
    <location>
        <position position="10"/>
    </location>
    <ligand>
        <name>Zn(2+)</name>
        <dbReference type="ChEBI" id="CHEBI:29105"/>
    </ligand>
</feature>
<evidence type="ECO:0000259" key="9">
    <source>
        <dbReference type="PROSITE" id="PS50157"/>
    </source>
</evidence>
<evidence type="ECO:0000256" key="5">
    <source>
        <dbReference type="ARBA" id="ARBA00022833"/>
    </source>
</evidence>
<evidence type="ECO:0000256" key="8">
    <source>
        <dbReference type="PROSITE-ProRule" id="PRU01263"/>
    </source>
</evidence>
<dbReference type="GO" id="GO:0000981">
    <property type="term" value="F:DNA-binding transcription factor activity, RNA polymerase II-specific"/>
    <property type="evidence" value="ECO:0007669"/>
    <property type="project" value="TreeGrafter"/>
</dbReference>
<sequence>MDAVKFEKICRTCLSESTDMRSLNSNINNDNRKLQDVLEFVMDRNIINDERLPKFICFECETVMIKAESFKRRCLESESALKNCIGATERKLSFIEIDQNTILKNESNYECITEALKHSETDTAFCVKNLNDITIKKCSFENFDILSDDVNDADSIKEELDDCNVPDDDTQSLNLKQTVKYKDKNRSDLKTCNGNKLKKVKKKTNPRLIPITNQIECQKCDQKFANVSAWSSHQQMHKEKMKETFQCNVCPKKFKKQTSLHTHLNRHDRDSSKYICDVCKREFKYKGYLESHIISMHTRNGFTCEFCMQSFDSKDTFEIHRNAHIIEKKHQCLICHKSFYMASTLRDHLRVHTGERPFLCAICGKGFTQKNNLAQHVRRHQGNKPHQCENCEKSFVSKGELEAHSRKHSGAHPFVCDDCGRGFTTSSSLVKHRRIHTGERPYACDLCPLRFAVSGTLKNHRRRHTAQRPDIAHPLPHRRASVRVRAVRTELPQAVRPARARPGARRTRAGALTDARRLSVRYTTELT</sequence>
<dbReference type="InterPro" id="IPR013087">
    <property type="entry name" value="Znf_C2H2_type"/>
</dbReference>
<dbReference type="SUPFAM" id="SSF57667">
    <property type="entry name" value="beta-beta-alpha zinc fingers"/>
    <property type="match status" value="5"/>
</dbReference>
<dbReference type="Pfam" id="PF00096">
    <property type="entry name" value="zf-C2H2"/>
    <property type="match status" value="7"/>
</dbReference>
<organism evidence="11 12">
    <name type="scientific">Bombyx mori</name>
    <name type="common">Silk moth</name>
    <dbReference type="NCBI Taxonomy" id="7091"/>
    <lineage>
        <taxon>Eukaryota</taxon>
        <taxon>Metazoa</taxon>
        <taxon>Ecdysozoa</taxon>
        <taxon>Arthropoda</taxon>
        <taxon>Hexapoda</taxon>
        <taxon>Insecta</taxon>
        <taxon>Pterygota</taxon>
        <taxon>Neoptera</taxon>
        <taxon>Endopterygota</taxon>
        <taxon>Lepidoptera</taxon>
        <taxon>Glossata</taxon>
        <taxon>Ditrysia</taxon>
        <taxon>Bombycoidea</taxon>
        <taxon>Bombycidae</taxon>
        <taxon>Bombycinae</taxon>
        <taxon>Bombyx</taxon>
    </lineage>
</organism>
<evidence type="ECO:0000256" key="6">
    <source>
        <dbReference type="ARBA" id="ARBA00023242"/>
    </source>
</evidence>
<evidence type="ECO:0000313" key="12">
    <source>
        <dbReference type="Proteomes" id="UP000005204"/>
    </source>
</evidence>
<dbReference type="InterPro" id="IPR036236">
    <property type="entry name" value="Znf_C2H2_sf"/>
</dbReference>
<evidence type="ECO:0000256" key="4">
    <source>
        <dbReference type="ARBA" id="ARBA00022771"/>
    </source>
</evidence>
<reference evidence="11" key="2">
    <citation type="submission" date="2022-06" db="UniProtKB">
        <authorList>
            <consortium name="EnsemblMetazoa"/>
        </authorList>
    </citation>
    <scope>IDENTIFICATION</scope>
    <source>
        <strain evidence="11">p50T (Dazao)</strain>
    </source>
</reference>
<proteinExistence type="predicted"/>
<dbReference type="Gene3D" id="3.40.1800.20">
    <property type="match status" value="1"/>
</dbReference>
<dbReference type="FunFam" id="3.30.160.60:FF:000446">
    <property type="entry name" value="Zinc finger protein"/>
    <property type="match status" value="1"/>
</dbReference>
<reference evidence="12" key="1">
    <citation type="journal article" date="2008" name="Insect Biochem. Mol. Biol.">
        <title>The genome of a lepidopteran model insect, the silkworm Bombyx mori.</title>
        <authorList>
            <consortium name="International Silkworm Genome Consortium"/>
        </authorList>
    </citation>
    <scope>NUCLEOTIDE SEQUENCE [LARGE SCALE GENOMIC DNA]</scope>
    <source>
        <strain evidence="12">p50T</strain>
    </source>
</reference>
<evidence type="ECO:0000259" key="10">
    <source>
        <dbReference type="PROSITE" id="PS51915"/>
    </source>
</evidence>
<dbReference type="GO" id="GO:0005634">
    <property type="term" value="C:nucleus"/>
    <property type="evidence" value="ECO:0007669"/>
    <property type="project" value="UniProtKB-SubCell"/>
</dbReference>
<feature type="domain" description="C2H2-type" evidence="9">
    <location>
        <begin position="215"/>
        <end position="242"/>
    </location>
</feature>
<feature type="domain" description="C2H2-type" evidence="9">
    <location>
        <begin position="386"/>
        <end position="413"/>
    </location>
</feature>
<evidence type="ECO:0000313" key="11">
    <source>
        <dbReference type="EnsemblMetazoa" id="XP_012544890.2"/>
    </source>
</evidence>
<dbReference type="SUPFAM" id="SSF57716">
    <property type="entry name" value="Glucocorticoid receptor-like (DNA-binding domain)"/>
    <property type="match status" value="1"/>
</dbReference>
<feature type="domain" description="C2H2-type" evidence="9">
    <location>
        <begin position="274"/>
        <end position="298"/>
    </location>
</feature>
<feature type="domain" description="C2H2-type" evidence="9">
    <location>
        <begin position="414"/>
        <end position="441"/>
    </location>
</feature>
<evidence type="ECO:0000256" key="2">
    <source>
        <dbReference type="ARBA" id="ARBA00022723"/>
    </source>
</evidence>
<dbReference type="FunFam" id="3.30.160.60:FF:000145">
    <property type="entry name" value="Zinc finger protein 574"/>
    <property type="match status" value="1"/>
</dbReference>
<dbReference type="GO" id="GO:0008270">
    <property type="term" value="F:zinc ion binding"/>
    <property type="evidence" value="ECO:0007669"/>
    <property type="project" value="UniProtKB-UniRule"/>
</dbReference>